<name>A0A6N3HU94_CLOSY</name>
<dbReference type="PANTHER" id="PTHR46577">
    <property type="entry name" value="HTH-TYPE TRANSCRIPTIONAL REGULATORY PROTEIN GABR"/>
    <property type="match status" value="1"/>
</dbReference>
<dbReference type="SMART" id="SM00345">
    <property type="entry name" value="HTH_GNTR"/>
    <property type="match status" value="1"/>
</dbReference>
<dbReference type="EMBL" id="CACRUA010000079">
    <property type="protein sequence ID" value="VYU80455.1"/>
    <property type="molecule type" value="Genomic_DNA"/>
</dbReference>
<accession>A0A6N3HU94</accession>
<dbReference type="Gene3D" id="1.10.10.10">
    <property type="entry name" value="Winged helix-like DNA-binding domain superfamily/Winged helix DNA-binding domain"/>
    <property type="match status" value="1"/>
</dbReference>
<keyword evidence="3" id="KW-0805">Transcription regulation</keyword>
<evidence type="ECO:0000256" key="3">
    <source>
        <dbReference type="ARBA" id="ARBA00023015"/>
    </source>
</evidence>
<dbReference type="InterPro" id="IPR000524">
    <property type="entry name" value="Tscrpt_reg_HTH_GntR"/>
</dbReference>
<keyword evidence="2" id="KW-0663">Pyridoxal phosphate</keyword>
<evidence type="ECO:0000256" key="2">
    <source>
        <dbReference type="ARBA" id="ARBA00022898"/>
    </source>
</evidence>
<comment type="similarity">
    <text evidence="1">In the C-terminal section; belongs to the class-I pyridoxal-phosphate-dependent aminotransferase family.</text>
</comment>
<organism evidence="7">
    <name type="scientific">Clostridium symbiosum</name>
    <name type="common">Bacteroides symbiosus</name>
    <dbReference type="NCBI Taxonomy" id="1512"/>
    <lineage>
        <taxon>Bacteria</taxon>
        <taxon>Bacillati</taxon>
        <taxon>Bacillota</taxon>
        <taxon>Clostridia</taxon>
        <taxon>Lachnospirales</taxon>
        <taxon>Lachnospiraceae</taxon>
        <taxon>Otoolea</taxon>
    </lineage>
</organism>
<dbReference type="InterPro" id="IPR036388">
    <property type="entry name" value="WH-like_DNA-bd_sf"/>
</dbReference>
<dbReference type="Pfam" id="PF00155">
    <property type="entry name" value="Aminotran_1_2"/>
    <property type="match status" value="1"/>
</dbReference>
<dbReference type="SUPFAM" id="SSF53383">
    <property type="entry name" value="PLP-dependent transferases"/>
    <property type="match status" value="1"/>
</dbReference>
<dbReference type="GO" id="GO:0003700">
    <property type="term" value="F:DNA-binding transcription factor activity"/>
    <property type="evidence" value="ECO:0007669"/>
    <property type="project" value="InterPro"/>
</dbReference>
<proteinExistence type="inferred from homology"/>
<evidence type="ECO:0000256" key="4">
    <source>
        <dbReference type="ARBA" id="ARBA00023125"/>
    </source>
</evidence>
<dbReference type="SUPFAM" id="SSF46785">
    <property type="entry name" value="Winged helix' DNA-binding domain"/>
    <property type="match status" value="1"/>
</dbReference>
<dbReference type="Gene3D" id="3.40.640.10">
    <property type="entry name" value="Type I PLP-dependent aspartate aminotransferase-like (Major domain)"/>
    <property type="match status" value="1"/>
</dbReference>
<gene>
    <name evidence="7" type="primary">gabR</name>
    <name evidence="7" type="ORF">CSLFYP84_04255</name>
</gene>
<dbReference type="InterPro" id="IPR015421">
    <property type="entry name" value="PyrdxlP-dep_Trfase_major"/>
</dbReference>
<dbReference type="InterPro" id="IPR004839">
    <property type="entry name" value="Aminotransferase_I/II_large"/>
</dbReference>
<evidence type="ECO:0000259" key="6">
    <source>
        <dbReference type="PROSITE" id="PS50949"/>
    </source>
</evidence>
<dbReference type="GO" id="GO:0003677">
    <property type="term" value="F:DNA binding"/>
    <property type="evidence" value="ECO:0007669"/>
    <property type="project" value="UniProtKB-KW"/>
</dbReference>
<dbReference type="CDD" id="cd07377">
    <property type="entry name" value="WHTH_GntR"/>
    <property type="match status" value="1"/>
</dbReference>
<evidence type="ECO:0000256" key="1">
    <source>
        <dbReference type="ARBA" id="ARBA00005384"/>
    </source>
</evidence>
<protein>
    <submittedName>
        <fullName evidence="7">HTH-type transcriptional regulatory protein GabR</fullName>
    </submittedName>
</protein>
<evidence type="ECO:0000256" key="5">
    <source>
        <dbReference type="ARBA" id="ARBA00023163"/>
    </source>
</evidence>
<dbReference type="InterPro" id="IPR051446">
    <property type="entry name" value="HTH_trans_reg/aminotransferase"/>
</dbReference>
<dbReference type="PROSITE" id="PS50949">
    <property type="entry name" value="HTH_GNTR"/>
    <property type="match status" value="1"/>
</dbReference>
<evidence type="ECO:0000313" key="7">
    <source>
        <dbReference type="EMBL" id="VYU80455.1"/>
    </source>
</evidence>
<dbReference type="Pfam" id="PF00392">
    <property type="entry name" value="GntR"/>
    <property type="match status" value="1"/>
</dbReference>
<dbReference type="RefSeq" id="WP_021643106.1">
    <property type="nucleotide sequence ID" value="NZ_CACRUA010000079.1"/>
</dbReference>
<dbReference type="AlphaFoldDB" id="A0A6N3HU94"/>
<dbReference type="InterPro" id="IPR015424">
    <property type="entry name" value="PyrdxlP-dep_Trfase"/>
</dbReference>
<dbReference type="GO" id="GO:0030170">
    <property type="term" value="F:pyridoxal phosphate binding"/>
    <property type="evidence" value="ECO:0007669"/>
    <property type="project" value="InterPro"/>
</dbReference>
<dbReference type="CDD" id="cd00609">
    <property type="entry name" value="AAT_like"/>
    <property type="match status" value="1"/>
</dbReference>
<dbReference type="PANTHER" id="PTHR46577:SF1">
    <property type="entry name" value="HTH-TYPE TRANSCRIPTIONAL REGULATORY PROTEIN GABR"/>
    <property type="match status" value="1"/>
</dbReference>
<sequence>MKLDLNDPGLNLYLRVYNYYKDLICSGKMQPGTRLPSIRKCAMQLQLSRTTVETAYMLLAAEGYILSRPQSGYYVTEILNSGPREAWKPGGKETDGPKIRYDFASSNVDRDSFQFDLWRRYIKSSLRQDERLLSYGEPQGERELREAICSYLGRHRGVVCTPEHIVVGAGVQSLLHILCPMVRDRKNAYFYNPGFRQGRTIFEDFEFRTGGMRSAREAGGPDSGSICYLTPSQMTVWGEVMHITERMDLLKEAFEKDILIIEDDYNSEFRYYNRPTPSLQGLAGGRGVVYLGTFSRLLLPSIRMSFMVLPPELLPVYRERSHYYNQTSSKTEQIALCQFIRDGHLESQIRKARKLYTAKAKKLCEDIGRIFGDRAVPHLGEAGFLVLAEIRTELTSEEIARKAAHAGIAVRAVVPEEGKRGESMNPRILLSCATVGTEHYEEALTELYDSIFG</sequence>
<dbReference type="InterPro" id="IPR036390">
    <property type="entry name" value="WH_DNA-bd_sf"/>
</dbReference>
<reference evidence="7" key="1">
    <citation type="submission" date="2019-11" db="EMBL/GenBank/DDBJ databases">
        <authorList>
            <person name="Feng L."/>
        </authorList>
    </citation>
    <scope>NUCLEOTIDE SEQUENCE</scope>
    <source>
        <strain evidence="7">CsymbiosumLFYP84</strain>
    </source>
</reference>
<keyword evidence="5" id="KW-0804">Transcription</keyword>
<keyword evidence="4" id="KW-0238">DNA-binding</keyword>
<feature type="domain" description="HTH gntR-type" evidence="6">
    <location>
        <begin position="10"/>
        <end position="78"/>
    </location>
</feature>